<sequence length="158" mass="18491">MTNEQYDRLDSVGSMNAPHKMICEAPNRYIEYAATEASFEIKMTEERLYTDMGLRRYLSWRSLRISVLMYIDMILQFLHPSFDLHGWTNKRQRLRNLCRRYWGGRLRPHRRKAKGARHWMRKNDDVESAAASALIAPVASIGEGKGNGKMVRQSRVTK</sequence>
<comment type="caution">
    <text evidence="1">The sequence shown here is derived from an EMBL/GenBank/DDBJ whole genome shotgun (WGS) entry which is preliminary data.</text>
</comment>
<dbReference type="AlphaFoldDB" id="A0AAW2PK61"/>
<reference evidence="1" key="1">
    <citation type="submission" date="2020-06" db="EMBL/GenBank/DDBJ databases">
        <authorList>
            <person name="Li T."/>
            <person name="Hu X."/>
            <person name="Zhang T."/>
            <person name="Song X."/>
            <person name="Zhang H."/>
            <person name="Dai N."/>
            <person name="Sheng W."/>
            <person name="Hou X."/>
            <person name="Wei L."/>
        </authorList>
    </citation>
    <scope>NUCLEOTIDE SEQUENCE</scope>
    <source>
        <strain evidence="1">G02</strain>
        <tissue evidence="1">Leaf</tissue>
    </source>
</reference>
<reference evidence="1" key="2">
    <citation type="journal article" date="2024" name="Plant">
        <title>Genomic evolution and insights into agronomic trait innovations of Sesamum species.</title>
        <authorList>
            <person name="Miao H."/>
            <person name="Wang L."/>
            <person name="Qu L."/>
            <person name="Liu H."/>
            <person name="Sun Y."/>
            <person name="Le M."/>
            <person name="Wang Q."/>
            <person name="Wei S."/>
            <person name="Zheng Y."/>
            <person name="Lin W."/>
            <person name="Duan Y."/>
            <person name="Cao H."/>
            <person name="Xiong S."/>
            <person name="Wang X."/>
            <person name="Wei L."/>
            <person name="Li C."/>
            <person name="Ma Q."/>
            <person name="Ju M."/>
            <person name="Zhao R."/>
            <person name="Li G."/>
            <person name="Mu C."/>
            <person name="Tian Q."/>
            <person name="Mei H."/>
            <person name="Zhang T."/>
            <person name="Gao T."/>
            <person name="Zhang H."/>
        </authorList>
    </citation>
    <scope>NUCLEOTIDE SEQUENCE</scope>
    <source>
        <strain evidence="1">G02</strain>
    </source>
</reference>
<accession>A0AAW2PK61</accession>
<protein>
    <submittedName>
        <fullName evidence="1">Uncharacterized protein</fullName>
    </submittedName>
</protein>
<proteinExistence type="predicted"/>
<gene>
    <name evidence="1" type="ORF">Sradi_3992700</name>
</gene>
<evidence type="ECO:0000313" key="1">
    <source>
        <dbReference type="EMBL" id="KAL0355458.1"/>
    </source>
</evidence>
<organism evidence="1">
    <name type="scientific">Sesamum radiatum</name>
    <name type="common">Black benniseed</name>
    <dbReference type="NCBI Taxonomy" id="300843"/>
    <lineage>
        <taxon>Eukaryota</taxon>
        <taxon>Viridiplantae</taxon>
        <taxon>Streptophyta</taxon>
        <taxon>Embryophyta</taxon>
        <taxon>Tracheophyta</taxon>
        <taxon>Spermatophyta</taxon>
        <taxon>Magnoliopsida</taxon>
        <taxon>eudicotyledons</taxon>
        <taxon>Gunneridae</taxon>
        <taxon>Pentapetalae</taxon>
        <taxon>asterids</taxon>
        <taxon>lamiids</taxon>
        <taxon>Lamiales</taxon>
        <taxon>Pedaliaceae</taxon>
        <taxon>Sesamum</taxon>
    </lineage>
</organism>
<dbReference type="EMBL" id="JACGWJ010000017">
    <property type="protein sequence ID" value="KAL0355458.1"/>
    <property type="molecule type" value="Genomic_DNA"/>
</dbReference>
<name>A0AAW2PK61_SESRA</name>